<dbReference type="Gramene" id="OB08G30560.1">
    <property type="protein sequence ID" value="OB08G30560.1"/>
    <property type="gene ID" value="OB08G30560"/>
</dbReference>
<evidence type="ECO:0000313" key="2">
    <source>
        <dbReference type="Proteomes" id="UP000006038"/>
    </source>
</evidence>
<dbReference type="HOGENOM" id="CLU_2298915_0_0_1"/>
<dbReference type="EnsemblPlants" id="OB08G30560.1">
    <property type="protein sequence ID" value="OB08G30560.1"/>
    <property type="gene ID" value="OB08G30560"/>
</dbReference>
<dbReference type="Proteomes" id="UP000006038">
    <property type="component" value="Chromosome 8"/>
</dbReference>
<accession>J3MVC5</accession>
<protein>
    <submittedName>
        <fullName evidence="1">Uncharacterized protein</fullName>
    </submittedName>
</protein>
<keyword evidence="2" id="KW-1185">Reference proteome</keyword>
<reference evidence="1" key="1">
    <citation type="journal article" date="2013" name="Nat. Commun.">
        <title>Whole-genome sequencing of Oryza brachyantha reveals mechanisms underlying Oryza genome evolution.</title>
        <authorList>
            <person name="Chen J."/>
            <person name="Huang Q."/>
            <person name="Gao D."/>
            <person name="Wang J."/>
            <person name="Lang Y."/>
            <person name="Liu T."/>
            <person name="Li B."/>
            <person name="Bai Z."/>
            <person name="Luis Goicoechea J."/>
            <person name="Liang C."/>
            <person name="Chen C."/>
            <person name="Zhang W."/>
            <person name="Sun S."/>
            <person name="Liao Y."/>
            <person name="Zhang X."/>
            <person name="Yang L."/>
            <person name="Song C."/>
            <person name="Wang M."/>
            <person name="Shi J."/>
            <person name="Liu G."/>
            <person name="Liu J."/>
            <person name="Zhou H."/>
            <person name="Zhou W."/>
            <person name="Yu Q."/>
            <person name="An N."/>
            <person name="Chen Y."/>
            <person name="Cai Q."/>
            <person name="Wang B."/>
            <person name="Liu B."/>
            <person name="Min J."/>
            <person name="Huang Y."/>
            <person name="Wu H."/>
            <person name="Li Z."/>
            <person name="Zhang Y."/>
            <person name="Yin Y."/>
            <person name="Song W."/>
            <person name="Jiang J."/>
            <person name="Jackson S.A."/>
            <person name="Wing R.A."/>
            <person name="Wang J."/>
            <person name="Chen M."/>
        </authorList>
    </citation>
    <scope>NUCLEOTIDE SEQUENCE [LARGE SCALE GENOMIC DNA]</scope>
    <source>
        <strain evidence="1">cv. IRGC 101232</strain>
    </source>
</reference>
<organism evidence="1">
    <name type="scientific">Oryza brachyantha</name>
    <name type="common">malo sina</name>
    <dbReference type="NCBI Taxonomy" id="4533"/>
    <lineage>
        <taxon>Eukaryota</taxon>
        <taxon>Viridiplantae</taxon>
        <taxon>Streptophyta</taxon>
        <taxon>Embryophyta</taxon>
        <taxon>Tracheophyta</taxon>
        <taxon>Spermatophyta</taxon>
        <taxon>Magnoliopsida</taxon>
        <taxon>Liliopsida</taxon>
        <taxon>Poales</taxon>
        <taxon>Poaceae</taxon>
        <taxon>BOP clade</taxon>
        <taxon>Oryzoideae</taxon>
        <taxon>Oryzeae</taxon>
        <taxon>Oryzinae</taxon>
        <taxon>Oryza</taxon>
    </lineage>
</organism>
<evidence type="ECO:0000313" key="1">
    <source>
        <dbReference type="EnsemblPlants" id="OB08G30560.1"/>
    </source>
</evidence>
<name>J3MVC5_ORYBR</name>
<proteinExistence type="predicted"/>
<sequence>AAGAAVEQRRAHRHRLHAVPLLGRVLVPARPVQRAGPVAPAVERRVRRLPWPRRELPVVPVHLRAAGRLGHQRNHHQPQPQPPHHRLLYIYLLRLLLFFTC</sequence>
<dbReference type="AlphaFoldDB" id="J3MVC5"/>
<reference evidence="1" key="2">
    <citation type="submission" date="2013-04" db="UniProtKB">
        <authorList>
            <consortium name="EnsemblPlants"/>
        </authorList>
    </citation>
    <scope>IDENTIFICATION</scope>
</reference>